<name>C4V1E8_9FIRM</name>
<evidence type="ECO:0000313" key="1">
    <source>
        <dbReference type="EMBL" id="EEQ49274.1"/>
    </source>
</evidence>
<keyword evidence="2" id="KW-1185">Reference proteome</keyword>
<comment type="caution">
    <text evidence="1">The sequence shown here is derived from an EMBL/GenBank/DDBJ whole genome shotgun (WGS) entry which is preliminary data.</text>
</comment>
<proteinExistence type="predicted"/>
<dbReference type="HOGENOM" id="CLU_3188902_0_0_9"/>
<sequence>MLSYFSLCPFHPFFYYDKICELLTGKKKGFRSLGSLCVSNGADYRT</sequence>
<reference evidence="1 2" key="1">
    <citation type="submission" date="2009-04" db="EMBL/GenBank/DDBJ databases">
        <authorList>
            <person name="Qin X."/>
            <person name="Bachman B."/>
            <person name="Battles P."/>
            <person name="Bell A."/>
            <person name="Bess C."/>
            <person name="Bickham C."/>
            <person name="Chaboub L."/>
            <person name="Chen D."/>
            <person name="Coyle M."/>
            <person name="Deiros D.R."/>
            <person name="Dinh H."/>
            <person name="Forbes L."/>
            <person name="Fowler G."/>
            <person name="Francisco L."/>
            <person name="Fu Q."/>
            <person name="Gubbala S."/>
            <person name="Hale W."/>
            <person name="Han Y."/>
            <person name="Hemphill L."/>
            <person name="Highlander S.K."/>
            <person name="Hirani K."/>
            <person name="Hogues M."/>
            <person name="Jackson L."/>
            <person name="Jakkamsetti A."/>
            <person name="Javaid M."/>
            <person name="Jiang H."/>
            <person name="Korchina V."/>
            <person name="Kovar C."/>
            <person name="Lara F."/>
            <person name="Lee S."/>
            <person name="Mata R."/>
            <person name="Mathew T."/>
            <person name="Moen C."/>
            <person name="Morales K."/>
            <person name="Munidasa M."/>
            <person name="Nazareth L."/>
            <person name="Ngo R."/>
            <person name="Nguyen L."/>
            <person name="Okwuonu G."/>
            <person name="Ongeri F."/>
            <person name="Patil S."/>
            <person name="Petrosino J."/>
            <person name="Pham C."/>
            <person name="Pham P."/>
            <person name="Pu L.-L."/>
            <person name="Puazo M."/>
            <person name="Raj R."/>
            <person name="Reid J."/>
            <person name="Rouhana J."/>
            <person name="Saada N."/>
            <person name="Shang Y."/>
            <person name="Simmons D."/>
            <person name="Thornton R."/>
            <person name="Warren J."/>
            <person name="Weissenberger G."/>
            <person name="Zhang J."/>
            <person name="Zhang L."/>
            <person name="Zhou C."/>
            <person name="Zhu D."/>
            <person name="Muzny D."/>
            <person name="Worley K."/>
            <person name="Gibbs R."/>
        </authorList>
    </citation>
    <scope>NUCLEOTIDE SEQUENCE [LARGE SCALE GENOMIC DNA]</scope>
    <source>
        <strain evidence="1 2">ATCC 43531</strain>
    </source>
</reference>
<accession>C4V1E8</accession>
<dbReference type="EMBL" id="ACLA01000005">
    <property type="protein sequence ID" value="EEQ49274.1"/>
    <property type="molecule type" value="Genomic_DNA"/>
</dbReference>
<protein>
    <submittedName>
        <fullName evidence="1">Uncharacterized protein</fullName>
    </submittedName>
</protein>
<evidence type="ECO:0000313" key="2">
    <source>
        <dbReference type="Proteomes" id="UP000005309"/>
    </source>
</evidence>
<organism evidence="1 2">
    <name type="scientific">Selenomonas flueggei ATCC 43531</name>
    <dbReference type="NCBI Taxonomy" id="638302"/>
    <lineage>
        <taxon>Bacteria</taxon>
        <taxon>Bacillati</taxon>
        <taxon>Bacillota</taxon>
        <taxon>Negativicutes</taxon>
        <taxon>Selenomonadales</taxon>
        <taxon>Selenomonadaceae</taxon>
        <taxon>Selenomonas</taxon>
    </lineage>
</organism>
<dbReference type="AlphaFoldDB" id="C4V1E8"/>
<gene>
    <name evidence="1" type="ORF">HMPREF0908_0342</name>
</gene>
<dbReference type="Proteomes" id="UP000005309">
    <property type="component" value="Unassembled WGS sequence"/>
</dbReference>